<evidence type="ECO:0000313" key="2">
    <source>
        <dbReference type="Proteomes" id="UP000297861"/>
    </source>
</evidence>
<keyword evidence="2" id="KW-1185">Reference proteome</keyword>
<organism evidence="1 2">
    <name type="scientific">Dysgonomonas capnocytophagoides</name>
    <dbReference type="NCBI Taxonomy" id="45254"/>
    <lineage>
        <taxon>Bacteria</taxon>
        <taxon>Pseudomonadati</taxon>
        <taxon>Bacteroidota</taxon>
        <taxon>Bacteroidia</taxon>
        <taxon>Bacteroidales</taxon>
        <taxon>Dysgonomonadaceae</taxon>
        <taxon>Dysgonomonas</taxon>
    </lineage>
</organism>
<sequence>MEYENNITGSEAIERMRRINLIPGSNFGIKFITCDLNRPEKSGKVDIYPECRLRTARRNEGLSVNSDHYLYFTDLETDEPRQCFKKLIRAVCFPPKYKWYNVKWFL</sequence>
<dbReference type="EMBL" id="SOML01000007">
    <property type="protein sequence ID" value="TFD95647.1"/>
    <property type="molecule type" value="Genomic_DNA"/>
</dbReference>
<name>A0A4Y8L079_9BACT</name>
<dbReference type="RefSeq" id="WP_134436666.1">
    <property type="nucleotide sequence ID" value="NZ_JAWZLG010000074.1"/>
</dbReference>
<evidence type="ECO:0000313" key="1">
    <source>
        <dbReference type="EMBL" id="TFD95647.1"/>
    </source>
</evidence>
<dbReference type="AlphaFoldDB" id="A0A4Y8L079"/>
<reference evidence="1 2" key="1">
    <citation type="submission" date="2019-03" db="EMBL/GenBank/DDBJ databases">
        <title>San Antonio Military Medical Center submission to MRSN (WRAIR), pending publication.</title>
        <authorList>
            <person name="Blyth D.M."/>
            <person name="Mccarthy S.L."/>
            <person name="Schall S.E."/>
            <person name="Stam J.A."/>
            <person name="Ong A.C."/>
            <person name="Mcgann P.T."/>
        </authorList>
    </citation>
    <scope>NUCLEOTIDE SEQUENCE [LARGE SCALE GENOMIC DNA]</scope>
    <source>
        <strain evidence="1 2">MRSN571793</strain>
    </source>
</reference>
<comment type="caution">
    <text evidence="1">The sequence shown here is derived from an EMBL/GenBank/DDBJ whole genome shotgun (WGS) entry which is preliminary data.</text>
</comment>
<dbReference type="Proteomes" id="UP000297861">
    <property type="component" value="Unassembled WGS sequence"/>
</dbReference>
<gene>
    <name evidence="1" type="ORF">E2605_12495</name>
</gene>
<proteinExistence type="predicted"/>
<dbReference type="OrthoDB" id="1099329at2"/>
<protein>
    <submittedName>
        <fullName evidence="1">Uncharacterized protein</fullName>
    </submittedName>
</protein>
<accession>A0A4Y8L079</accession>